<feature type="region of interest" description="Disordered" evidence="1">
    <location>
        <begin position="1"/>
        <end position="25"/>
    </location>
</feature>
<evidence type="ECO:0000313" key="3">
    <source>
        <dbReference type="EMBL" id="XCG62353.1"/>
    </source>
</evidence>
<evidence type="ECO:0000256" key="2">
    <source>
        <dbReference type="SAM" id="Phobius"/>
    </source>
</evidence>
<dbReference type="RefSeq" id="WP_353647968.1">
    <property type="nucleotide sequence ID" value="NZ_CP159218.1"/>
</dbReference>
<sequence length="161" mass="16793">MTTDPADQKPAASPKPALSPASKPVNARRRWLPVGGAVVVVLVIIGAITTANKKDDPAGPRSANCTVSEDAPAIAQKWLSPDRRSDADVVAVWDLTAAEGKYTVVKLDNDVVLTFFNEPFGVGSTSGKTVDSVTAEWSYFPAASSVTTSSPGYPEARSCGS</sequence>
<proteinExistence type="predicted"/>
<accession>A0AAU8DK55</accession>
<keyword evidence="2" id="KW-0812">Transmembrane</keyword>
<feature type="compositionally biased region" description="Low complexity" evidence="1">
    <location>
        <begin position="9"/>
        <end position="24"/>
    </location>
</feature>
<feature type="transmembrane region" description="Helical" evidence="2">
    <location>
        <begin position="31"/>
        <end position="51"/>
    </location>
</feature>
<keyword evidence="2" id="KW-0472">Membrane</keyword>
<dbReference type="AlphaFoldDB" id="A0AAU8DK55"/>
<gene>
    <name evidence="3" type="ORF">ABLG96_13930</name>
</gene>
<protein>
    <submittedName>
        <fullName evidence="3">Uncharacterized protein</fullName>
    </submittedName>
</protein>
<reference evidence="3" key="1">
    <citation type="submission" date="2024-05" db="EMBL/GenBank/DDBJ databases">
        <authorList>
            <person name="Cai S.Y."/>
            <person name="Jin L.M."/>
            <person name="Li H.R."/>
        </authorList>
    </citation>
    <scope>NUCLEOTIDE SEQUENCE</scope>
    <source>
        <strain evidence="3">A5-74</strain>
    </source>
</reference>
<organism evidence="3">
    <name type="scientific">Nakamurella sp. A5-74</name>
    <dbReference type="NCBI Taxonomy" id="3158264"/>
    <lineage>
        <taxon>Bacteria</taxon>
        <taxon>Bacillati</taxon>
        <taxon>Actinomycetota</taxon>
        <taxon>Actinomycetes</taxon>
        <taxon>Nakamurellales</taxon>
        <taxon>Nakamurellaceae</taxon>
        <taxon>Nakamurella</taxon>
    </lineage>
</organism>
<evidence type="ECO:0000256" key="1">
    <source>
        <dbReference type="SAM" id="MobiDB-lite"/>
    </source>
</evidence>
<name>A0AAU8DK55_9ACTN</name>
<keyword evidence="2" id="KW-1133">Transmembrane helix</keyword>
<dbReference type="EMBL" id="CP159218">
    <property type="protein sequence ID" value="XCG62353.1"/>
    <property type="molecule type" value="Genomic_DNA"/>
</dbReference>